<dbReference type="Pfam" id="PF13923">
    <property type="entry name" value="zf-C3HC4_2"/>
    <property type="match status" value="1"/>
</dbReference>
<keyword evidence="1" id="KW-0479">Metal-binding</keyword>
<keyword evidence="8" id="KW-1185">Reference proteome</keyword>
<name>A0AAV0QWI4_9ROSI</name>
<dbReference type="InterPro" id="IPR044592">
    <property type="entry name" value="RING1A/B"/>
</dbReference>
<accession>A0AAV0QWI4</accession>
<dbReference type="PROSITE" id="PS50089">
    <property type="entry name" value="ZF_RING_2"/>
    <property type="match status" value="1"/>
</dbReference>
<dbReference type="InterPro" id="IPR001841">
    <property type="entry name" value="Znf_RING"/>
</dbReference>
<reference evidence="7" key="1">
    <citation type="submission" date="2022-08" db="EMBL/GenBank/DDBJ databases">
        <authorList>
            <person name="Gutierrez-Valencia J."/>
        </authorList>
    </citation>
    <scope>NUCLEOTIDE SEQUENCE</scope>
</reference>
<evidence type="ECO:0000256" key="3">
    <source>
        <dbReference type="ARBA" id="ARBA00022833"/>
    </source>
</evidence>
<gene>
    <name evidence="7" type="ORF">LITE_LOCUS44870</name>
</gene>
<dbReference type="PROSITE" id="PS00518">
    <property type="entry name" value="ZF_RING_1"/>
    <property type="match status" value="1"/>
</dbReference>
<feature type="compositionally biased region" description="Basic and acidic residues" evidence="5">
    <location>
        <begin position="20"/>
        <end position="32"/>
    </location>
</feature>
<evidence type="ECO:0000259" key="6">
    <source>
        <dbReference type="PROSITE" id="PS50089"/>
    </source>
</evidence>
<evidence type="ECO:0000256" key="5">
    <source>
        <dbReference type="SAM" id="MobiDB-lite"/>
    </source>
</evidence>
<evidence type="ECO:0000256" key="1">
    <source>
        <dbReference type="ARBA" id="ARBA00022723"/>
    </source>
</evidence>
<evidence type="ECO:0000256" key="4">
    <source>
        <dbReference type="PROSITE-ProRule" id="PRU00175"/>
    </source>
</evidence>
<feature type="compositionally biased region" description="Acidic residues" evidence="5">
    <location>
        <begin position="72"/>
        <end position="88"/>
    </location>
</feature>
<dbReference type="AlphaFoldDB" id="A0AAV0QWI4"/>
<comment type="caution">
    <text evidence="7">The sequence shown here is derived from an EMBL/GenBank/DDBJ whole genome shotgun (WGS) entry which is preliminary data.</text>
</comment>
<keyword evidence="2 4" id="KW-0863">Zinc-finger</keyword>
<dbReference type="Gene3D" id="3.30.40.10">
    <property type="entry name" value="Zinc/RING finger domain, C3HC4 (zinc finger)"/>
    <property type="match status" value="1"/>
</dbReference>
<feature type="compositionally biased region" description="Acidic residues" evidence="5">
    <location>
        <begin position="134"/>
        <end position="148"/>
    </location>
</feature>
<evidence type="ECO:0000313" key="8">
    <source>
        <dbReference type="Proteomes" id="UP001154282"/>
    </source>
</evidence>
<proteinExistence type="predicted"/>
<dbReference type="SMART" id="SM00184">
    <property type="entry name" value="RING"/>
    <property type="match status" value="1"/>
</dbReference>
<keyword evidence="3" id="KW-0862">Zinc</keyword>
<evidence type="ECO:0000313" key="7">
    <source>
        <dbReference type="EMBL" id="CAI0548709.1"/>
    </source>
</evidence>
<dbReference type="SUPFAM" id="SSF57850">
    <property type="entry name" value="RING/U-box"/>
    <property type="match status" value="1"/>
</dbReference>
<feature type="region of interest" description="Disordered" evidence="5">
    <location>
        <begin position="1"/>
        <end position="152"/>
    </location>
</feature>
<dbReference type="EMBL" id="CAMGYJ010000010">
    <property type="protein sequence ID" value="CAI0548709.1"/>
    <property type="molecule type" value="Genomic_DNA"/>
</dbReference>
<evidence type="ECO:0000256" key="2">
    <source>
        <dbReference type="ARBA" id="ARBA00022771"/>
    </source>
</evidence>
<sequence length="255" mass="29369">MPAQKRPLPEDSNPEDDDQEAGRGEERGESSRRPSSSSPPHQNGNHYHHGSFPRQSRDDTMPARSQLKPGEEVEDDGDEDEDDSEEGDEKQGAAGEEEDDDDDDEEEEYEEDEEEEEKRRRGAGGDSESTESSSSEEEEEEEEEEEGDKPEFVFVELPEIRKDVQCPICLGIIKKTRTVMECLHRFCRECIDKSMRFGNKECPACRTHCASRRSLRDDPNYDALIAALYPDIDKYEEKELAFHEEERTRNKQIYV</sequence>
<feature type="domain" description="RING-type" evidence="6">
    <location>
        <begin position="166"/>
        <end position="206"/>
    </location>
</feature>
<dbReference type="PANTHER" id="PTHR46537">
    <property type="entry name" value="OS11G0578200 PROTEIN"/>
    <property type="match status" value="1"/>
</dbReference>
<protein>
    <recommendedName>
        <fullName evidence="6">RING-type domain-containing protein</fullName>
    </recommendedName>
</protein>
<dbReference type="InterPro" id="IPR017907">
    <property type="entry name" value="Znf_RING_CS"/>
</dbReference>
<dbReference type="PANTHER" id="PTHR46537:SF1">
    <property type="entry name" value="E3 UBIQUITIN-PROTEIN LIGASE RING1B-RELATED"/>
    <property type="match status" value="1"/>
</dbReference>
<feature type="compositionally biased region" description="Acidic residues" evidence="5">
    <location>
        <begin position="95"/>
        <end position="116"/>
    </location>
</feature>
<dbReference type="Proteomes" id="UP001154282">
    <property type="component" value="Unassembled WGS sequence"/>
</dbReference>
<dbReference type="CDD" id="cd16531">
    <property type="entry name" value="RING-HC_RING1-like"/>
    <property type="match status" value="1"/>
</dbReference>
<dbReference type="InterPro" id="IPR013083">
    <property type="entry name" value="Znf_RING/FYVE/PHD"/>
</dbReference>
<organism evidence="7 8">
    <name type="scientific">Linum tenue</name>
    <dbReference type="NCBI Taxonomy" id="586396"/>
    <lineage>
        <taxon>Eukaryota</taxon>
        <taxon>Viridiplantae</taxon>
        <taxon>Streptophyta</taxon>
        <taxon>Embryophyta</taxon>
        <taxon>Tracheophyta</taxon>
        <taxon>Spermatophyta</taxon>
        <taxon>Magnoliopsida</taxon>
        <taxon>eudicotyledons</taxon>
        <taxon>Gunneridae</taxon>
        <taxon>Pentapetalae</taxon>
        <taxon>rosids</taxon>
        <taxon>fabids</taxon>
        <taxon>Malpighiales</taxon>
        <taxon>Linaceae</taxon>
        <taxon>Linum</taxon>
    </lineage>
</organism>
<dbReference type="GO" id="GO:0008270">
    <property type="term" value="F:zinc ion binding"/>
    <property type="evidence" value="ECO:0007669"/>
    <property type="project" value="UniProtKB-KW"/>
</dbReference>